<feature type="domain" description="ABC transporter" evidence="7">
    <location>
        <begin position="33"/>
        <end position="267"/>
    </location>
</feature>
<dbReference type="Pfam" id="PF00005">
    <property type="entry name" value="ABC_tran"/>
    <property type="match status" value="1"/>
</dbReference>
<evidence type="ECO:0000313" key="9">
    <source>
        <dbReference type="Proteomes" id="UP000031890"/>
    </source>
</evidence>
<name>A0A0B6EMN7_9CORY</name>
<keyword evidence="5" id="KW-0046">Antibiotic resistance</keyword>
<protein>
    <submittedName>
        <fullName evidence="8">ABC-type multidrug transport system, ATPase component</fullName>
    </submittedName>
</protein>
<dbReference type="InterPro" id="IPR050763">
    <property type="entry name" value="ABC_transporter_ATP-binding"/>
</dbReference>
<proteinExistence type="predicted"/>
<evidence type="ECO:0000256" key="2">
    <source>
        <dbReference type="ARBA" id="ARBA00022448"/>
    </source>
</evidence>
<keyword evidence="4" id="KW-0067">ATP-binding</keyword>
<dbReference type="GO" id="GO:0016887">
    <property type="term" value="F:ATP hydrolysis activity"/>
    <property type="evidence" value="ECO:0007669"/>
    <property type="project" value="InterPro"/>
</dbReference>
<gene>
    <name evidence="8" type="primary">drrA</name>
    <name evidence="8" type="ORF">CSING_01150</name>
</gene>
<dbReference type="RefSeq" id="WP_042528960.1">
    <property type="nucleotide sequence ID" value="NZ_CP010827.1"/>
</dbReference>
<dbReference type="SUPFAM" id="SSF52540">
    <property type="entry name" value="P-loop containing nucleoside triphosphate hydrolases"/>
    <property type="match status" value="1"/>
</dbReference>
<organism evidence="8 9">
    <name type="scientific">Corynebacterium singulare</name>
    <dbReference type="NCBI Taxonomy" id="161899"/>
    <lineage>
        <taxon>Bacteria</taxon>
        <taxon>Bacillati</taxon>
        <taxon>Actinomycetota</taxon>
        <taxon>Actinomycetes</taxon>
        <taxon>Mycobacteriales</taxon>
        <taxon>Corynebacteriaceae</taxon>
        <taxon>Corynebacterium</taxon>
    </lineage>
</organism>
<evidence type="ECO:0000313" key="8">
    <source>
        <dbReference type="EMBL" id="AJI77792.1"/>
    </source>
</evidence>
<dbReference type="OrthoDB" id="9804819at2"/>
<dbReference type="GO" id="GO:0005524">
    <property type="term" value="F:ATP binding"/>
    <property type="evidence" value="ECO:0007669"/>
    <property type="project" value="UniProtKB-KW"/>
</dbReference>
<dbReference type="Gene3D" id="3.40.50.300">
    <property type="entry name" value="P-loop containing nucleotide triphosphate hydrolases"/>
    <property type="match status" value="1"/>
</dbReference>
<dbReference type="HOGENOM" id="CLU_000604_1_2_11"/>
<keyword evidence="3" id="KW-0547">Nucleotide-binding</keyword>
<dbReference type="InterPro" id="IPR017871">
    <property type="entry name" value="ABC_transporter-like_CS"/>
</dbReference>
<evidence type="ECO:0000256" key="4">
    <source>
        <dbReference type="ARBA" id="ARBA00022840"/>
    </source>
</evidence>
<dbReference type="InterPro" id="IPR027417">
    <property type="entry name" value="P-loop_NTPase"/>
</dbReference>
<reference evidence="8 9" key="1">
    <citation type="journal article" date="2015" name="Genome Announc.">
        <title>Complete Genome Sequence and Annotation of Corynebacterium singulare DSM 44357, Isolated from a Human Semen Specimen.</title>
        <authorList>
            <person name="Merten M."/>
            <person name="Brinkrolf K."/>
            <person name="Albersmeier A."/>
            <person name="Kutter Y."/>
            <person name="Ruckert C."/>
            <person name="Tauch A."/>
        </authorList>
    </citation>
    <scope>NUCLEOTIDE SEQUENCE [LARGE SCALE GENOMIC DNA]</scope>
    <source>
        <strain evidence="8">IBS B52218</strain>
    </source>
</reference>
<evidence type="ECO:0000259" key="7">
    <source>
        <dbReference type="PROSITE" id="PS50893"/>
    </source>
</evidence>
<evidence type="ECO:0000256" key="1">
    <source>
        <dbReference type="ARBA" id="ARBA00004202"/>
    </source>
</evidence>
<evidence type="ECO:0000256" key="6">
    <source>
        <dbReference type="SAM" id="MobiDB-lite"/>
    </source>
</evidence>
<dbReference type="SMART" id="SM00382">
    <property type="entry name" value="AAA"/>
    <property type="match status" value="1"/>
</dbReference>
<dbReference type="PANTHER" id="PTHR42711">
    <property type="entry name" value="ABC TRANSPORTER ATP-BINDING PROTEIN"/>
    <property type="match status" value="1"/>
</dbReference>
<keyword evidence="2" id="KW-0813">Transport</keyword>
<feature type="region of interest" description="Disordered" evidence="6">
    <location>
        <begin position="1"/>
        <end position="23"/>
    </location>
</feature>
<dbReference type="GO" id="GO:0005886">
    <property type="term" value="C:plasma membrane"/>
    <property type="evidence" value="ECO:0007669"/>
    <property type="project" value="UniProtKB-SubCell"/>
</dbReference>
<dbReference type="PROSITE" id="PS50893">
    <property type="entry name" value="ABC_TRANSPORTER_2"/>
    <property type="match status" value="1"/>
</dbReference>
<sequence length="354" mass="36967">MKENPTTATASGDPSATAVPSTSAHAKGRDLVLDVQDLRCSLGKVKKRTEILRGVTLAIPRGGILAVLGANGAGKTTLVNVLSTLLPATGGTAIIDGHNLATDPSKVRASIALTGQYAAVDEELTGKENLIFFGRLAGLKASDAKARAAELLERFDLVGAADRLVSAYSGGMRRRLDIAASLTIPPALLFLDEPTTGLDPAARSSVWDTVRGLAADGTSILLTTQYLEEADQLADRVAVLAGGKVLDEGTPAELKDRYGTTVCLITMSSPDDAARLTHTLQEHRIDCRQEDTVLRVDAPDGHRTLVRALALWDGDDTSVADVSLVPPSLDDVYFAIAGSGDIAQQAPHTGGGSQ</sequence>
<dbReference type="PROSITE" id="PS00211">
    <property type="entry name" value="ABC_TRANSPORTER_1"/>
    <property type="match status" value="1"/>
</dbReference>
<evidence type="ECO:0000256" key="3">
    <source>
        <dbReference type="ARBA" id="ARBA00022741"/>
    </source>
</evidence>
<dbReference type="InterPro" id="IPR003439">
    <property type="entry name" value="ABC_transporter-like_ATP-bd"/>
</dbReference>
<dbReference type="AlphaFoldDB" id="A0A0B6EMN7"/>
<dbReference type="Proteomes" id="UP000031890">
    <property type="component" value="Chromosome"/>
</dbReference>
<dbReference type="InterPro" id="IPR003593">
    <property type="entry name" value="AAA+_ATPase"/>
</dbReference>
<dbReference type="EMBL" id="CP010827">
    <property type="protein sequence ID" value="AJI77792.1"/>
    <property type="molecule type" value="Genomic_DNA"/>
</dbReference>
<dbReference type="KEGG" id="csx:CSING_01150"/>
<dbReference type="GO" id="GO:0046677">
    <property type="term" value="P:response to antibiotic"/>
    <property type="evidence" value="ECO:0007669"/>
    <property type="project" value="UniProtKB-KW"/>
</dbReference>
<accession>A0A0B6EMN7</accession>
<dbReference type="STRING" id="161899.CSING_01150"/>
<dbReference type="PANTHER" id="PTHR42711:SF19">
    <property type="entry name" value="DOXORUBICIN RESISTANCE ATP-BINDING PROTEIN DRRA"/>
    <property type="match status" value="1"/>
</dbReference>
<evidence type="ECO:0000256" key="5">
    <source>
        <dbReference type="ARBA" id="ARBA00023251"/>
    </source>
</evidence>
<comment type="subcellular location">
    <subcellularLocation>
        <location evidence="1">Cell membrane</location>
        <topology evidence="1">Peripheral membrane protein</topology>
    </subcellularLocation>
</comment>